<dbReference type="Gene3D" id="3.40.50.2300">
    <property type="match status" value="2"/>
</dbReference>
<dbReference type="STRING" id="288004.AL038_01585"/>
<dbReference type="PANTHER" id="PTHR35271:SF1">
    <property type="entry name" value="ABC TRANSPORTER, SUBSTRATE-BINDING LIPOPROTEIN"/>
    <property type="match status" value="1"/>
</dbReference>
<accession>A0A2N9YC84</accession>
<dbReference type="Pfam" id="PF04392">
    <property type="entry name" value="ABC_sub_bind"/>
    <property type="match status" value="1"/>
</dbReference>
<dbReference type="RefSeq" id="WP_062148026.1">
    <property type="nucleotide sequence ID" value="NZ_CP012373.2"/>
</dbReference>
<feature type="signal peptide" evidence="1">
    <location>
        <begin position="1"/>
        <end position="22"/>
    </location>
</feature>
<dbReference type="Proteomes" id="UP000234271">
    <property type="component" value="Chromosome"/>
</dbReference>
<evidence type="ECO:0000313" key="2">
    <source>
        <dbReference type="EMBL" id="AUI68024.1"/>
    </source>
</evidence>
<evidence type="ECO:0000313" key="3">
    <source>
        <dbReference type="Proteomes" id="UP000234271"/>
    </source>
</evidence>
<dbReference type="InterPro" id="IPR007487">
    <property type="entry name" value="ABC_transpt-TYRBP-like"/>
</dbReference>
<dbReference type="AlphaFoldDB" id="A0A2N9YC84"/>
<sequence length="322" mass="36720">MSKFIRYLFFTALIIMPFMSYAENNATKKILYIDSYYEGYEWSDGVVNGVRNVLAKKMPTATLKTIYMDSNRHSELDLIQAVVAKIRDEITNFQPDVVIACDDSAMKNVVMPYYKNTSLPIVFCGINWDASIYGLPYQNTTGMVEVSLIPQIVAHLEQYAKGKKLGILAEETISSQKNIDQYKKMFHIQYDKVYKVSTIGEWKEKFLQLQDEVDMILMTNMSNVRGWNETEVADFVYQNIKIPLGTDVTWNIPYSLVAIGKIPEEQGEWAAETALKILAGEKPSEIPITQNKQGQLHINLKLGNKLKIAFNPALLKVAELFR</sequence>
<proteinExistence type="predicted"/>
<protein>
    <submittedName>
        <fullName evidence="2">ABC transporter substrate-binding protein</fullName>
    </submittedName>
</protein>
<dbReference type="PANTHER" id="PTHR35271">
    <property type="entry name" value="ABC TRANSPORTER, SUBSTRATE-BINDING LIPOPROTEIN-RELATED"/>
    <property type="match status" value="1"/>
</dbReference>
<evidence type="ECO:0000256" key="1">
    <source>
        <dbReference type="SAM" id="SignalP"/>
    </source>
</evidence>
<keyword evidence="1" id="KW-0732">Signal</keyword>
<dbReference type="OrthoDB" id="1550623at2"/>
<feature type="chain" id="PRO_5014958256" evidence="1">
    <location>
        <begin position="23"/>
        <end position="322"/>
    </location>
</feature>
<keyword evidence="3" id="KW-1185">Reference proteome</keyword>
<reference evidence="3" key="1">
    <citation type="submission" date="2016-12" db="EMBL/GenBank/DDBJ databases">
        <title>Complete Genome Sequence of Beggiatoa leptomitiformis D-401.</title>
        <authorList>
            <person name="Fomenkov A."/>
            <person name="Vincze T."/>
            <person name="Grabovich M."/>
            <person name="Anton B.P."/>
            <person name="Dubinina G."/>
            <person name="Orlova M."/>
            <person name="Belousova E."/>
            <person name="Roberts R.J."/>
        </authorList>
    </citation>
    <scope>NUCLEOTIDE SEQUENCE [LARGE SCALE GENOMIC DNA]</scope>
    <source>
        <strain evidence="3">D-401</strain>
    </source>
</reference>
<organism evidence="2 3">
    <name type="scientific">Beggiatoa leptomitoformis</name>
    <dbReference type="NCBI Taxonomy" id="288004"/>
    <lineage>
        <taxon>Bacteria</taxon>
        <taxon>Pseudomonadati</taxon>
        <taxon>Pseudomonadota</taxon>
        <taxon>Gammaproteobacteria</taxon>
        <taxon>Thiotrichales</taxon>
        <taxon>Thiotrichaceae</taxon>
        <taxon>Beggiatoa</taxon>
    </lineage>
</organism>
<name>A0A2N9YC84_9GAMM</name>
<dbReference type="KEGG" id="blep:AL038_01585"/>
<gene>
    <name evidence="2" type="ORF">BLE401_04450</name>
</gene>
<dbReference type="EMBL" id="CP018889">
    <property type="protein sequence ID" value="AUI68024.1"/>
    <property type="molecule type" value="Genomic_DNA"/>
</dbReference>